<dbReference type="Pfam" id="PF00571">
    <property type="entry name" value="CBS"/>
    <property type="match status" value="2"/>
</dbReference>
<dbReference type="Proteomes" id="UP001596175">
    <property type="component" value="Unassembled WGS sequence"/>
</dbReference>
<evidence type="ECO:0000256" key="2">
    <source>
        <dbReference type="PROSITE-ProRule" id="PRU00703"/>
    </source>
</evidence>
<dbReference type="EMBL" id="JBHSKG010000008">
    <property type="protein sequence ID" value="MFC5139863.1"/>
    <property type="molecule type" value="Genomic_DNA"/>
</dbReference>
<protein>
    <submittedName>
        <fullName evidence="4">CBS domain-containing protein</fullName>
    </submittedName>
</protein>
<comment type="caution">
    <text evidence="4">The sequence shown here is derived from an EMBL/GenBank/DDBJ whole genome shotgun (WGS) entry which is preliminary data.</text>
</comment>
<dbReference type="SUPFAM" id="SSF54631">
    <property type="entry name" value="CBS-domain pair"/>
    <property type="match status" value="1"/>
</dbReference>
<feature type="domain" description="CBS" evidence="3">
    <location>
        <begin position="82"/>
        <end position="145"/>
    </location>
</feature>
<evidence type="ECO:0000259" key="3">
    <source>
        <dbReference type="PROSITE" id="PS51371"/>
    </source>
</evidence>
<dbReference type="PANTHER" id="PTHR43080">
    <property type="entry name" value="CBS DOMAIN-CONTAINING PROTEIN CBSX3, MITOCHONDRIAL"/>
    <property type="match status" value="1"/>
</dbReference>
<evidence type="ECO:0000313" key="4">
    <source>
        <dbReference type="EMBL" id="MFC5139863.1"/>
    </source>
</evidence>
<sequence length="145" mass="15166">MSPTSTRSPGGTTPIRRLAKRDLATVGPEETLQEVAEELAMDEIGVVLVRYGHDPLGVISERDLVAVIANGGHLGTQATDLMTVDLVTVSGDAGVADVARVMLDAGIRHVLVREDDEDHSDGGPVTGIVSMRDVVGFLLGDDVPA</sequence>
<dbReference type="RefSeq" id="WP_378022045.1">
    <property type="nucleotide sequence ID" value="NZ_JBHSKG010000008.1"/>
</dbReference>
<dbReference type="InterPro" id="IPR051257">
    <property type="entry name" value="Diverse_CBS-Domain"/>
</dbReference>
<dbReference type="InterPro" id="IPR046342">
    <property type="entry name" value="CBS_dom_sf"/>
</dbReference>
<proteinExistence type="predicted"/>
<keyword evidence="1 2" id="KW-0129">CBS domain</keyword>
<accession>A0ABV9ZE47</accession>
<dbReference type="SMART" id="SM00116">
    <property type="entry name" value="CBS"/>
    <property type="match status" value="2"/>
</dbReference>
<evidence type="ECO:0000313" key="5">
    <source>
        <dbReference type="Proteomes" id="UP001596175"/>
    </source>
</evidence>
<evidence type="ECO:0000256" key="1">
    <source>
        <dbReference type="ARBA" id="ARBA00023122"/>
    </source>
</evidence>
<dbReference type="InterPro" id="IPR000644">
    <property type="entry name" value="CBS_dom"/>
</dbReference>
<dbReference type="PANTHER" id="PTHR43080:SF2">
    <property type="entry name" value="CBS DOMAIN-CONTAINING PROTEIN"/>
    <property type="match status" value="1"/>
</dbReference>
<gene>
    <name evidence="4" type="ORF">ACFPK1_16605</name>
</gene>
<name>A0ABV9ZE47_9PSEU</name>
<reference evidence="5" key="1">
    <citation type="journal article" date="2019" name="Int. J. Syst. Evol. Microbiol.">
        <title>The Global Catalogue of Microorganisms (GCM) 10K type strain sequencing project: providing services to taxonomists for standard genome sequencing and annotation.</title>
        <authorList>
            <consortium name="The Broad Institute Genomics Platform"/>
            <consortium name="The Broad Institute Genome Sequencing Center for Infectious Disease"/>
            <person name="Wu L."/>
            <person name="Ma J."/>
        </authorList>
    </citation>
    <scope>NUCLEOTIDE SEQUENCE [LARGE SCALE GENOMIC DNA]</scope>
    <source>
        <strain evidence="5">XZYJ18</strain>
    </source>
</reference>
<organism evidence="4 5">
    <name type="scientific">Actinomycetospora rhizophila</name>
    <dbReference type="NCBI Taxonomy" id="1416876"/>
    <lineage>
        <taxon>Bacteria</taxon>
        <taxon>Bacillati</taxon>
        <taxon>Actinomycetota</taxon>
        <taxon>Actinomycetes</taxon>
        <taxon>Pseudonocardiales</taxon>
        <taxon>Pseudonocardiaceae</taxon>
        <taxon>Actinomycetospora</taxon>
    </lineage>
</organism>
<keyword evidence="5" id="KW-1185">Reference proteome</keyword>
<dbReference type="Gene3D" id="3.10.580.10">
    <property type="entry name" value="CBS-domain"/>
    <property type="match status" value="1"/>
</dbReference>
<dbReference type="PROSITE" id="PS51371">
    <property type="entry name" value="CBS"/>
    <property type="match status" value="1"/>
</dbReference>